<accession>A0A839UWI8</accession>
<dbReference type="PROSITE" id="PS51257">
    <property type="entry name" value="PROKAR_LIPOPROTEIN"/>
    <property type="match status" value="1"/>
</dbReference>
<dbReference type="AlphaFoldDB" id="A0A839UWI8"/>
<dbReference type="RefSeq" id="WP_183911219.1">
    <property type="nucleotide sequence ID" value="NZ_JACHXZ010000004.1"/>
</dbReference>
<gene>
    <name evidence="2" type="ORF">FHS30_002940</name>
</gene>
<dbReference type="Proteomes" id="UP000559987">
    <property type="component" value="Unassembled WGS sequence"/>
</dbReference>
<dbReference type="EMBL" id="JACHXZ010000004">
    <property type="protein sequence ID" value="MBB3169727.1"/>
    <property type="molecule type" value="Genomic_DNA"/>
</dbReference>
<evidence type="ECO:0000313" key="2">
    <source>
        <dbReference type="EMBL" id="MBB3169727.1"/>
    </source>
</evidence>
<protein>
    <recommendedName>
        <fullName evidence="4">DUF2846 domain-containing protein</fullName>
    </recommendedName>
</protein>
<proteinExistence type="predicted"/>
<keyword evidence="3" id="KW-1185">Reference proteome</keyword>
<sequence>MIKLKFLLAIVLLALSGCTNVSNLPSNYVFSPDSETGILLASVSYHGTYSGYSIKFRKVGGAEWQKIQIGSGTAFLPPGMLDWDIEAPGLRGNVFAIELPEGEYEFASWFVSSGVASIGPVDPFSIRFNIYPGNITYGGGFHFIRESGFGATVTGVNVNYENKYDRDVPIIRKKYRNLDTKLIKNNVEITDPISKLGAGNSTTITPIFIMY</sequence>
<feature type="signal peptide" evidence="1">
    <location>
        <begin position="1"/>
        <end position="21"/>
    </location>
</feature>
<comment type="caution">
    <text evidence="2">The sequence shown here is derived from an EMBL/GenBank/DDBJ whole genome shotgun (WGS) entry which is preliminary data.</text>
</comment>
<evidence type="ECO:0000313" key="3">
    <source>
        <dbReference type="Proteomes" id="UP000559987"/>
    </source>
</evidence>
<name>A0A839UWI8_9GAMM</name>
<evidence type="ECO:0008006" key="4">
    <source>
        <dbReference type="Google" id="ProtNLM"/>
    </source>
</evidence>
<keyword evidence="1" id="KW-0732">Signal</keyword>
<feature type="chain" id="PRO_5032848921" description="DUF2846 domain-containing protein" evidence="1">
    <location>
        <begin position="22"/>
        <end position="211"/>
    </location>
</feature>
<reference evidence="2 3" key="1">
    <citation type="submission" date="2020-08" db="EMBL/GenBank/DDBJ databases">
        <title>Genomic Encyclopedia of Type Strains, Phase III (KMG-III): the genomes of soil and plant-associated and newly described type strains.</title>
        <authorList>
            <person name="Whitman W."/>
        </authorList>
    </citation>
    <scope>NUCLEOTIDE SEQUENCE [LARGE SCALE GENOMIC DNA]</scope>
    <source>
        <strain evidence="2 3">CECT 8571</strain>
    </source>
</reference>
<evidence type="ECO:0000256" key="1">
    <source>
        <dbReference type="SAM" id="SignalP"/>
    </source>
</evidence>
<organism evidence="2 3">
    <name type="scientific">Simiduia aestuariiviva</name>
    <dbReference type="NCBI Taxonomy" id="1510459"/>
    <lineage>
        <taxon>Bacteria</taxon>
        <taxon>Pseudomonadati</taxon>
        <taxon>Pseudomonadota</taxon>
        <taxon>Gammaproteobacteria</taxon>
        <taxon>Cellvibrionales</taxon>
        <taxon>Cellvibrionaceae</taxon>
        <taxon>Simiduia</taxon>
    </lineage>
</organism>